<dbReference type="GO" id="GO:0004674">
    <property type="term" value="F:protein serine/threonine kinase activity"/>
    <property type="evidence" value="ECO:0007669"/>
    <property type="project" value="UniProtKB-KW"/>
</dbReference>
<dbReference type="Proteomes" id="UP000242415">
    <property type="component" value="Unassembled WGS sequence"/>
</dbReference>
<accession>A0A1H3HJ01</accession>
<dbReference type="SUPFAM" id="SSF55874">
    <property type="entry name" value="ATPase domain of HSP90 chaperone/DNA topoisomerase II/histidine kinase"/>
    <property type="match status" value="1"/>
</dbReference>
<protein>
    <submittedName>
        <fullName evidence="3">Anti-sigma regulatory factor (Ser/Thr protein kinase)</fullName>
    </submittedName>
</protein>
<dbReference type="Gene3D" id="3.30.565.10">
    <property type="entry name" value="Histidine kinase-like ATPase, C-terminal domain"/>
    <property type="match status" value="1"/>
</dbReference>
<sequence>MTSSPDAQPLQPSRAPRERSRLLLDAPFEQRDLVALRQAVAAHADRAGLPTARVAELVVVASELVTNAIRHGDGRGRLRLWTADGMLHCQVTDDGPGFAGDAPVRPRRPEPGAVGGRGLWLVAEFCDALTVDSTAEGTTVTAAMALLTPGPADSGAR</sequence>
<gene>
    <name evidence="3" type="ORF">SAMN05444365_101853</name>
</gene>
<dbReference type="InterPro" id="IPR036890">
    <property type="entry name" value="HATPase_C_sf"/>
</dbReference>
<dbReference type="InterPro" id="IPR050267">
    <property type="entry name" value="Anti-sigma-factor_SerPK"/>
</dbReference>
<dbReference type="CDD" id="cd16936">
    <property type="entry name" value="HATPase_RsbW-like"/>
    <property type="match status" value="1"/>
</dbReference>
<dbReference type="OrthoDB" id="4350801at2"/>
<name>A0A1H3HJ01_9ACTN</name>
<organism evidence="3 4">
    <name type="scientific">Micromonospora pattaloongensis</name>
    <dbReference type="NCBI Taxonomy" id="405436"/>
    <lineage>
        <taxon>Bacteria</taxon>
        <taxon>Bacillati</taxon>
        <taxon>Actinomycetota</taxon>
        <taxon>Actinomycetes</taxon>
        <taxon>Micromonosporales</taxon>
        <taxon>Micromonosporaceae</taxon>
        <taxon>Micromonospora</taxon>
    </lineage>
</organism>
<keyword evidence="1" id="KW-0723">Serine/threonine-protein kinase</keyword>
<evidence type="ECO:0000256" key="1">
    <source>
        <dbReference type="ARBA" id="ARBA00022527"/>
    </source>
</evidence>
<keyword evidence="3" id="KW-0808">Transferase</keyword>
<dbReference type="AlphaFoldDB" id="A0A1H3HJ01"/>
<dbReference type="RefSeq" id="WP_091551551.1">
    <property type="nucleotide sequence ID" value="NZ_FNPH01000001.1"/>
</dbReference>
<dbReference type="Pfam" id="PF13581">
    <property type="entry name" value="HATPase_c_2"/>
    <property type="match status" value="1"/>
</dbReference>
<evidence type="ECO:0000313" key="3">
    <source>
        <dbReference type="EMBL" id="SDY15330.1"/>
    </source>
</evidence>
<evidence type="ECO:0000259" key="2">
    <source>
        <dbReference type="Pfam" id="PF13581"/>
    </source>
</evidence>
<feature type="domain" description="Histidine kinase/HSP90-like ATPase" evidence="2">
    <location>
        <begin position="28"/>
        <end position="142"/>
    </location>
</feature>
<dbReference type="EMBL" id="FNPH01000001">
    <property type="protein sequence ID" value="SDY15330.1"/>
    <property type="molecule type" value="Genomic_DNA"/>
</dbReference>
<proteinExistence type="predicted"/>
<dbReference type="STRING" id="405436.SAMN05444365_101853"/>
<reference evidence="4" key="1">
    <citation type="submission" date="2016-10" db="EMBL/GenBank/DDBJ databases">
        <authorList>
            <person name="Varghese N."/>
            <person name="Submissions S."/>
        </authorList>
    </citation>
    <scope>NUCLEOTIDE SEQUENCE [LARGE SCALE GENOMIC DNA]</scope>
    <source>
        <strain evidence="4">DSM 45245</strain>
    </source>
</reference>
<evidence type="ECO:0000313" key="4">
    <source>
        <dbReference type="Proteomes" id="UP000242415"/>
    </source>
</evidence>
<dbReference type="PANTHER" id="PTHR35526">
    <property type="entry name" value="ANTI-SIGMA-F FACTOR RSBW-RELATED"/>
    <property type="match status" value="1"/>
</dbReference>
<keyword evidence="4" id="KW-1185">Reference proteome</keyword>
<dbReference type="InterPro" id="IPR003594">
    <property type="entry name" value="HATPase_dom"/>
</dbReference>
<dbReference type="PANTHER" id="PTHR35526:SF3">
    <property type="entry name" value="ANTI-SIGMA-F FACTOR RSBW"/>
    <property type="match status" value="1"/>
</dbReference>
<keyword evidence="3" id="KW-0418">Kinase</keyword>